<evidence type="ECO:0000256" key="14">
    <source>
        <dbReference type="PIRSR" id="PIRSR037217-1"/>
    </source>
</evidence>
<dbReference type="GO" id="GO:0046872">
    <property type="term" value="F:metal ion binding"/>
    <property type="evidence" value="ECO:0007669"/>
    <property type="project" value="UniProtKB-KW"/>
</dbReference>
<keyword evidence="10" id="KW-0832">Ubl conjugation</keyword>
<comment type="subcellular location">
    <subcellularLocation>
        <location evidence="2">Membrane</location>
        <topology evidence="2">Single-pass membrane protein</topology>
    </subcellularLocation>
</comment>
<keyword evidence="13" id="KW-0325">Glycoprotein</keyword>
<keyword evidence="7 15" id="KW-0479">Metal-binding</keyword>
<dbReference type="Proteomes" id="UP000230605">
    <property type="component" value="Chromosome 4"/>
</dbReference>
<dbReference type="SUPFAM" id="SSF53187">
    <property type="entry name" value="Zn-dependent exopeptidases"/>
    <property type="match status" value="1"/>
</dbReference>
<feature type="binding site" evidence="15">
    <location>
        <position position="247"/>
    </location>
    <ligand>
        <name>Zn(2+)</name>
        <dbReference type="ChEBI" id="CHEBI:29105"/>
        <label>1</label>
    </ligand>
</feature>
<gene>
    <name evidence="17" type="ORF">CB0940_04231</name>
    <name evidence="18" type="ORF">RHO25_006078</name>
</gene>
<dbReference type="GO" id="GO:0016020">
    <property type="term" value="C:membrane"/>
    <property type="evidence" value="ECO:0007669"/>
    <property type="project" value="UniProtKB-SubCell"/>
</dbReference>
<dbReference type="Pfam" id="PF07687">
    <property type="entry name" value="M20_dimer"/>
    <property type="match status" value="1"/>
</dbReference>
<keyword evidence="8" id="KW-0378">Hydrolase</keyword>
<dbReference type="Proteomes" id="UP001302367">
    <property type="component" value="Chromosome 4"/>
</dbReference>
<evidence type="ECO:0000313" key="20">
    <source>
        <dbReference type="Proteomes" id="UP001302367"/>
    </source>
</evidence>
<dbReference type="InterPro" id="IPR036264">
    <property type="entry name" value="Bact_exopeptidase_dim_dom"/>
</dbReference>
<evidence type="ECO:0000256" key="2">
    <source>
        <dbReference type="ARBA" id="ARBA00004167"/>
    </source>
</evidence>
<dbReference type="Gene3D" id="1.10.150.900">
    <property type="match status" value="1"/>
</dbReference>
<proteinExistence type="inferred from homology"/>
<dbReference type="PROSITE" id="PS00759">
    <property type="entry name" value="ARGE_DAPE_CPG2_2"/>
    <property type="match status" value="1"/>
</dbReference>
<evidence type="ECO:0000313" key="18">
    <source>
        <dbReference type="EMBL" id="WPB01452.1"/>
    </source>
</evidence>
<dbReference type="CDD" id="cd05674">
    <property type="entry name" value="M20_yscS"/>
    <property type="match status" value="1"/>
</dbReference>
<keyword evidence="11" id="KW-1133">Transmembrane helix</keyword>
<reference evidence="18 20" key="2">
    <citation type="submission" date="2023-09" db="EMBL/GenBank/DDBJ databases">
        <title>Complete-Gapless Cercospora beticola genome.</title>
        <authorList>
            <person name="Wyatt N.A."/>
            <person name="Spanner R.E."/>
            <person name="Bolton M.D."/>
        </authorList>
    </citation>
    <scope>NUCLEOTIDE SEQUENCE [LARGE SCALE GENOMIC DNA]</scope>
    <source>
        <strain evidence="18">Cb09-40</strain>
    </source>
</reference>
<dbReference type="InterPro" id="IPR011650">
    <property type="entry name" value="Peptidase_M20_dimer"/>
</dbReference>
<keyword evidence="17" id="KW-0121">Carboxypeptidase</keyword>
<evidence type="ECO:0000256" key="4">
    <source>
        <dbReference type="ARBA" id="ARBA00022499"/>
    </source>
</evidence>
<evidence type="ECO:0000256" key="1">
    <source>
        <dbReference type="ARBA" id="ARBA00001947"/>
    </source>
</evidence>
<dbReference type="InterPro" id="IPR002933">
    <property type="entry name" value="Peptidase_M20"/>
</dbReference>
<dbReference type="InterPro" id="IPR017141">
    <property type="entry name" value="Pept_M20_carboxypep"/>
</dbReference>
<feature type="binding site" evidence="15">
    <location>
        <position position="212"/>
    </location>
    <ligand>
        <name>Zn(2+)</name>
        <dbReference type="ChEBI" id="CHEBI:29105"/>
        <label>2</label>
    </ligand>
</feature>
<keyword evidence="4" id="KW-1017">Isopeptide bond</keyword>
<evidence type="ECO:0000256" key="5">
    <source>
        <dbReference type="ARBA" id="ARBA00022670"/>
    </source>
</evidence>
<keyword evidence="12" id="KW-0472">Membrane</keyword>
<evidence type="ECO:0000256" key="15">
    <source>
        <dbReference type="PIRSR" id="PIRSR037217-2"/>
    </source>
</evidence>
<organism evidence="17 19">
    <name type="scientific">Cercospora beticola</name>
    <name type="common">Sugarbeet leaf spot fungus</name>
    <dbReference type="NCBI Taxonomy" id="122368"/>
    <lineage>
        <taxon>Eukaryota</taxon>
        <taxon>Fungi</taxon>
        <taxon>Dikarya</taxon>
        <taxon>Ascomycota</taxon>
        <taxon>Pezizomycotina</taxon>
        <taxon>Dothideomycetes</taxon>
        <taxon>Dothideomycetidae</taxon>
        <taxon>Mycosphaerellales</taxon>
        <taxon>Mycosphaerellaceae</taxon>
        <taxon>Cercospora</taxon>
    </lineage>
</organism>
<keyword evidence="9 15" id="KW-0862">Zinc</keyword>
<evidence type="ECO:0000313" key="19">
    <source>
        <dbReference type="Proteomes" id="UP000230605"/>
    </source>
</evidence>
<feature type="binding site" evidence="15">
    <location>
        <position position="212"/>
    </location>
    <ligand>
        <name>Zn(2+)</name>
        <dbReference type="ChEBI" id="CHEBI:29105"/>
        <label>1</label>
    </ligand>
</feature>
<dbReference type="InterPro" id="IPR047177">
    <property type="entry name" value="Pept_M20A"/>
</dbReference>
<dbReference type="GO" id="GO:0051603">
    <property type="term" value="P:proteolysis involved in protein catabolic process"/>
    <property type="evidence" value="ECO:0007669"/>
    <property type="project" value="TreeGrafter"/>
</dbReference>
<evidence type="ECO:0000256" key="6">
    <source>
        <dbReference type="ARBA" id="ARBA00022692"/>
    </source>
</evidence>
<keyword evidence="5" id="KW-0645">Protease</keyword>
<dbReference type="OrthoDB" id="3064516at2759"/>
<dbReference type="InterPro" id="IPR001261">
    <property type="entry name" value="ArgE/DapE_CS"/>
</dbReference>
<evidence type="ECO:0000256" key="12">
    <source>
        <dbReference type="ARBA" id="ARBA00023136"/>
    </source>
</evidence>
<protein>
    <submittedName>
        <fullName evidence="17">Carboxypeptidase S</fullName>
    </submittedName>
</protein>
<dbReference type="GO" id="GO:0000328">
    <property type="term" value="C:fungal-type vacuole lumen"/>
    <property type="evidence" value="ECO:0007669"/>
    <property type="project" value="TreeGrafter"/>
</dbReference>
<evidence type="ECO:0000256" key="13">
    <source>
        <dbReference type="ARBA" id="ARBA00023180"/>
    </source>
</evidence>
<evidence type="ECO:0000256" key="7">
    <source>
        <dbReference type="ARBA" id="ARBA00022723"/>
    </source>
</evidence>
<feature type="binding site" evidence="15">
    <location>
        <position position="177"/>
    </location>
    <ligand>
        <name>Zn(2+)</name>
        <dbReference type="ChEBI" id="CHEBI:29105"/>
        <label>2</label>
    </ligand>
</feature>
<evidence type="ECO:0000256" key="10">
    <source>
        <dbReference type="ARBA" id="ARBA00022843"/>
    </source>
</evidence>
<dbReference type="AlphaFoldDB" id="A0A2G5HLA3"/>
<dbReference type="EMBL" id="CP134187">
    <property type="protein sequence ID" value="WPB01452.1"/>
    <property type="molecule type" value="Genomic_DNA"/>
</dbReference>
<feature type="binding site" evidence="15">
    <location>
        <position position="275"/>
    </location>
    <ligand>
        <name>Zn(2+)</name>
        <dbReference type="ChEBI" id="CHEBI:29105"/>
        <label>2</label>
    </ligand>
</feature>
<evidence type="ECO:0000256" key="8">
    <source>
        <dbReference type="ARBA" id="ARBA00022801"/>
    </source>
</evidence>
<accession>A0A2G5HLA3</accession>
<keyword evidence="6" id="KW-0812">Transmembrane</keyword>
<feature type="binding site" evidence="15">
    <location>
        <position position="555"/>
    </location>
    <ligand>
        <name>Zn(2+)</name>
        <dbReference type="ChEBI" id="CHEBI:29105"/>
        <label>1</label>
    </ligand>
</feature>
<evidence type="ECO:0000313" key="17">
    <source>
        <dbReference type="EMBL" id="PIA93329.1"/>
    </source>
</evidence>
<sequence>MEKSSLPIAEEPRAPVTSSSWKQRGLRAGLLTLIGGLAFYNGLSGDTVHHIGSIVRGGHKHDGSSTKHQCNQVPALWPSQDAKLQHAYDFLFTPQFENASIARLSGAVQVRTESFDDLGKIGEDKRWDVFYPFHDYLEATFPRIHKELKVEKVNTHGLVYTWQGSDASKKPVVLMAHQDVVPVDPDTVDSWTHPPWSGYYDGEQIWGRGASDCKNQLIGTLETLEVLLEAGYEPKRTIVLSFGFDEESSGREGAGHLAPFLLERYGKDGVAALVDEGMGYTEAFGRGFAVPGVAEKGYTDVDITVRTPGGHSSVPRDHTSIGILSEIITLIESQQYPTYLDGENPFLGLLQCSAQHAPDFPKKLKKLLGSHSTGGKQACSKKHHDKLAIEVAKVNPLAKYLMQTSQAVDLIHGGTKTNALPETAVATVNHRINIGDQPETIFNHLAQILKPVAKKYNLTLHAFDGEAAAYNSISLGPRHTVLRPAPVTPTNTDSVTPYAVLSGTIRALHGEDTIVAPAIMTGNTDTRYYWNLTRHIFRFGPGYIKETASDLGNIHTVDESIAVTNHLKVVRWFTLFLRNIDEAQFADE</sequence>
<evidence type="ECO:0000259" key="16">
    <source>
        <dbReference type="Pfam" id="PF07687"/>
    </source>
</evidence>
<comment type="similarity">
    <text evidence="3">Belongs to the peptidase M20A family.</text>
</comment>
<dbReference type="PIRSF" id="PIRSF037217">
    <property type="entry name" value="Carboxypeptidase_S"/>
    <property type="match status" value="1"/>
</dbReference>
<evidence type="ECO:0000256" key="11">
    <source>
        <dbReference type="ARBA" id="ARBA00022989"/>
    </source>
</evidence>
<keyword evidence="20" id="KW-1185">Reference proteome</keyword>
<comment type="cofactor">
    <cofactor evidence="1">
        <name>Zn(2+)</name>
        <dbReference type="ChEBI" id="CHEBI:29105"/>
    </cofactor>
</comment>
<name>A0A2G5HLA3_CERBT</name>
<dbReference type="PANTHER" id="PTHR45962:SF1">
    <property type="entry name" value="N-FATTY-ACYL-AMINO ACID SYNTHASE_HYDROLASE PM20D1"/>
    <property type="match status" value="1"/>
</dbReference>
<dbReference type="FunFam" id="3.40.630.10:FF:000098">
    <property type="entry name" value="Gly-Xaa carboxypeptidase"/>
    <property type="match status" value="1"/>
</dbReference>
<dbReference type="Gene3D" id="3.40.630.10">
    <property type="entry name" value="Zn peptidases"/>
    <property type="match status" value="1"/>
</dbReference>
<feature type="domain" description="Peptidase M20 dimerisation" evidence="16">
    <location>
        <begin position="293"/>
        <end position="456"/>
    </location>
</feature>
<dbReference type="PANTHER" id="PTHR45962">
    <property type="entry name" value="N-FATTY-ACYL-AMINO ACID SYNTHASE/HYDROLASE PM20D1"/>
    <property type="match status" value="1"/>
</dbReference>
<reference evidence="17 19" key="1">
    <citation type="submission" date="2015-10" db="EMBL/GenBank/DDBJ databases">
        <title>The cercosporin biosynthetic gene cluster was horizontally transferred to several fungal lineages and shown to be expanded in Cercospora beticola based on microsynteny with recipient genomes.</title>
        <authorList>
            <person name="De Jonge R."/>
            <person name="Ebert M.K."/>
            <person name="Suttle J.C."/>
            <person name="Jurick Ii W.M."/>
            <person name="Secor G.A."/>
            <person name="Thomma B.P."/>
            <person name="Van De Peer Y."/>
            <person name="Bolton M.D."/>
        </authorList>
    </citation>
    <scope>NUCLEOTIDE SEQUENCE [LARGE SCALE GENOMIC DNA]</scope>
    <source>
        <strain evidence="17 19">09-40</strain>
    </source>
</reference>
<dbReference type="Pfam" id="PF01546">
    <property type="entry name" value="Peptidase_M20"/>
    <property type="match status" value="1"/>
</dbReference>
<feature type="active site" evidence="14">
    <location>
        <position position="179"/>
    </location>
</feature>
<evidence type="ECO:0000256" key="3">
    <source>
        <dbReference type="ARBA" id="ARBA00006247"/>
    </source>
</evidence>
<dbReference type="FunFam" id="1.10.150.900:FF:000003">
    <property type="entry name" value="N-fatty-acyl-amino acid synthase/hydrolase PM20D1"/>
    <property type="match status" value="1"/>
</dbReference>
<dbReference type="Gene3D" id="3.30.70.360">
    <property type="match status" value="1"/>
</dbReference>
<feature type="active site" description="Proton acceptor" evidence="14">
    <location>
        <position position="246"/>
    </location>
</feature>
<dbReference type="EMBL" id="LKMD01000105">
    <property type="protein sequence ID" value="PIA93329.1"/>
    <property type="molecule type" value="Genomic_DNA"/>
</dbReference>
<dbReference type="SUPFAM" id="SSF55031">
    <property type="entry name" value="Bacterial exopeptidase dimerisation domain"/>
    <property type="match status" value="1"/>
</dbReference>
<evidence type="ECO:0000256" key="9">
    <source>
        <dbReference type="ARBA" id="ARBA00022833"/>
    </source>
</evidence>
<dbReference type="GO" id="GO:0004181">
    <property type="term" value="F:metallocarboxypeptidase activity"/>
    <property type="evidence" value="ECO:0007669"/>
    <property type="project" value="InterPro"/>
</dbReference>